<keyword evidence="1" id="KW-1133">Transmembrane helix</keyword>
<gene>
    <name evidence="2" type="ordered locus">Slit_1399</name>
</gene>
<proteinExistence type="predicted"/>
<evidence type="ECO:0000313" key="3">
    <source>
        <dbReference type="Proteomes" id="UP000001625"/>
    </source>
</evidence>
<dbReference type="Proteomes" id="UP000001625">
    <property type="component" value="Chromosome"/>
</dbReference>
<evidence type="ECO:0000256" key="1">
    <source>
        <dbReference type="SAM" id="Phobius"/>
    </source>
</evidence>
<accession>D5CRQ0</accession>
<sequence length="36" mass="4067">MKIIYETVSKFIRWGVIDVIVAIIALPLFMSIVSSI</sequence>
<dbReference type="HOGENOM" id="CLU_3358503_0_0_4"/>
<name>D5CRQ0_SIDLE</name>
<protein>
    <submittedName>
        <fullName evidence="2">Uncharacterized protein</fullName>
    </submittedName>
</protein>
<dbReference type="AlphaFoldDB" id="D5CRQ0"/>
<dbReference type="KEGG" id="slt:Slit_1399"/>
<keyword evidence="1" id="KW-0812">Transmembrane</keyword>
<reference evidence="2 3" key="1">
    <citation type="submission" date="2010-03" db="EMBL/GenBank/DDBJ databases">
        <title>Complete sequence of Sideroxydans lithotrophicus ES-1.</title>
        <authorList>
            <consortium name="US DOE Joint Genome Institute"/>
            <person name="Lucas S."/>
            <person name="Copeland A."/>
            <person name="Lapidus A."/>
            <person name="Cheng J.-F."/>
            <person name="Bruce D."/>
            <person name="Goodwin L."/>
            <person name="Pitluck S."/>
            <person name="Munk A.C."/>
            <person name="Detter J.C."/>
            <person name="Han C."/>
            <person name="Tapia R."/>
            <person name="Larimer F."/>
            <person name="Land M."/>
            <person name="Hauser L."/>
            <person name="Kyrpides N."/>
            <person name="Ivanova N."/>
            <person name="Emerson D."/>
            <person name="Woyke T."/>
        </authorList>
    </citation>
    <scope>NUCLEOTIDE SEQUENCE [LARGE SCALE GENOMIC DNA]</scope>
    <source>
        <strain evidence="2 3">ES-1</strain>
    </source>
</reference>
<organism evidence="2 3">
    <name type="scientific">Sideroxydans lithotrophicus (strain ES-1)</name>
    <dbReference type="NCBI Taxonomy" id="580332"/>
    <lineage>
        <taxon>Bacteria</taxon>
        <taxon>Pseudomonadati</taxon>
        <taxon>Pseudomonadota</taxon>
        <taxon>Betaproteobacteria</taxon>
        <taxon>Nitrosomonadales</taxon>
        <taxon>Gallionellaceae</taxon>
        <taxon>Sideroxydans</taxon>
    </lineage>
</organism>
<dbReference type="EMBL" id="CP001965">
    <property type="protein sequence ID" value="ADE11636.1"/>
    <property type="molecule type" value="Genomic_DNA"/>
</dbReference>
<feature type="transmembrane region" description="Helical" evidence="1">
    <location>
        <begin position="12"/>
        <end position="33"/>
    </location>
</feature>
<keyword evidence="3" id="KW-1185">Reference proteome</keyword>
<evidence type="ECO:0000313" key="2">
    <source>
        <dbReference type="EMBL" id="ADE11636.1"/>
    </source>
</evidence>
<keyword evidence="1" id="KW-0472">Membrane</keyword>